<protein>
    <submittedName>
        <fullName evidence="1">Uncharacterized protein</fullName>
    </submittedName>
</protein>
<keyword evidence="2" id="KW-1185">Reference proteome</keyword>
<proteinExistence type="predicted"/>
<name>A0ACC3ZBR5_COLTU</name>
<dbReference type="Proteomes" id="UP000805649">
    <property type="component" value="Unassembled WGS sequence"/>
</dbReference>
<gene>
    <name evidence="1" type="ORF">CTRU02_204356</name>
</gene>
<organism evidence="1 2">
    <name type="scientific">Colletotrichum truncatum</name>
    <name type="common">Anthracnose fungus</name>
    <name type="synonym">Colletotrichum capsici</name>
    <dbReference type="NCBI Taxonomy" id="5467"/>
    <lineage>
        <taxon>Eukaryota</taxon>
        <taxon>Fungi</taxon>
        <taxon>Dikarya</taxon>
        <taxon>Ascomycota</taxon>
        <taxon>Pezizomycotina</taxon>
        <taxon>Sordariomycetes</taxon>
        <taxon>Hypocreomycetidae</taxon>
        <taxon>Glomerellales</taxon>
        <taxon>Glomerellaceae</taxon>
        <taxon>Colletotrichum</taxon>
        <taxon>Colletotrichum truncatum species complex</taxon>
    </lineage>
</organism>
<accession>A0ACC3ZBR5</accession>
<dbReference type="EMBL" id="VUJX02000002">
    <property type="protein sequence ID" value="KAL0941593.1"/>
    <property type="molecule type" value="Genomic_DNA"/>
</dbReference>
<comment type="caution">
    <text evidence="1">The sequence shown here is derived from an EMBL/GenBank/DDBJ whole genome shotgun (WGS) entry which is preliminary data.</text>
</comment>
<evidence type="ECO:0000313" key="2">
    <source>
        <dbReference type="Proteomes" id="UP000805649"/>
    </source>
</evidence>
<reference evidence="1 2" key="1">
    <citation type="journal article" date="2020" name="Phytopathology">
        <title>Genome Sequence Resources of Colletotrichum truncatum, C. plurivorum, C. musicola, and C. sojae: Four Species Pathogenic to Soybean (Glycine max).</title>
        <authorList>
            <person name="Rogerio F."/>
            <person name="Boufleur T.R."/>
            <person name="Ciampi-Guillardi M."/>
            <person name="Sukno S.A."/>
            <person name="Thon M.R."/>
            <person name="Massola Junior N.S."/>
            <person name="Baroncelli R."/>
        </authorList>
    </citation>
    <scope>NUCLEOTIDE SEQUENCE [LARGE SCALE GENOMIC DNA]</scope>
    <source>
        <strain evidence="1 2">CMES1059</strain>
    </source>
</reference>
<sequence>MAGPHSRLRIVLPVAALLALVVVLARFHAGIITVDSLFTGQKTPPPPAAGDNKPKAKPPAETPRYKPAPTYTPPPVIDPFPLLANTASPPPPIPAYNVPRKDLHLEYGINSMPPLFIGFTRQWPILLQCVVSYITAGWPPESIYVLENTGVQMSNVDEKLSLQNPFYMNHTTLKRLGVHVLQTPALLSFSQMQNMFLYTAHLQNWPYYFYSHQDVVVFSLEDGPDDAKRPGDRAWEFYSDEEKQETMNPPAAGEPGYRTIYENCLRDLNVTLERKEKWAFRWYQYDHLTLVNRAAMDAIGGWDSMIPYYATDCDMNARLIMDGWTTKHRRVGIINDVSTHLEDLAVLYRVPGVEPKWTDPNLPSPEERKEEEEREAEEKRKAEEKKAAEAKKKAEEKMKSTERRKEGETIDAPPKKEPDGKGYYRSVVETALEMTNYKYRGGSRNRNSWQKSQRGGAGEPYYYNSEGFADAFEVLVAAGRRIFEMKWGRGGCDIGEGFGLKVADQWRVLPPKDA</sequence>
<evidence type="ECO:0000313" key="1">
    <source>
        <dbReference type="EMBL" id="KAL0941593.1"/>
    </source>
</evidence>